<dbReference type="Gene3D" id="3.30.70.270">
    <property type="match status" value="1"/>
</dbReference>
<dbReference type="InterPro" id="IPR043502">
    <property type="entry name" value="DNA/RNA_pol_sf"/>
</dbReference>
<dbReference type="CDD" id="cd01647">
    <property type="entry name" value="RT_LTR"/>
    <property type="match status" value="1"/>
</dbReference>
<dbReference type="PANTHER" id="PTHR24559:SF444">
    <property type="entry name" value="REVERSE TRANSCRIPTASE DOMAIN-CONTAINING PROTEIN"/>
    <property type="match status" value="1"/>
</dbReference>
<dbReference type="EMBL" id="BSXT01001591">
    <property type="protein sequence ID" value="GMF43823.1"/>
    <property type="molecule type" value="Genomic_DNA"/>
</dbReference>
<dbReference type="PANTHER" id="PTHR24559">
    <property type="entry name" value="TRANSPOSON TY3-I GAG-POL POLYPROTEIN"/>
    <property type="match status" value="1"/>
</dbReference>
<accession>A0A9W6XQT1</accession>
<feature type="domain" description="Reverse transcriptase" evidence="1">
    <location>
        <begin position="3"/>
        <end position="128"/>
    </location>
</feature>
<dbReference type="OrthoDB" id="1738245at2759"/>
<comment type="caution">
    <text evidence="2">The sequence shown here is derived from an EMBL/GenBank/DDBJ whole genome shotgun (WGS) entry which is preliminary data.</text>
</comment>
<dbReference type="Proteomes" id="UP001165121">
    <property type="component" value="Unassembled WGS sequence"/>
</dbReference>
<dbReference type="SUPFAM" id="SSF56672">
    <property type="entry name" value="DNA/RNA polymerases"/>
    <property type="match status" value="1"/>
</dbReference>
<dbReference type="AlphaFoldDB" id="A0A9W6XQT1"/>
<dbReference type="Pfam" id="PF00078">
    <property type="entry name" value="RVT_1"/>
    <property type="match status" value="1"/>
</dbReference>
<gene>
    <name evidence="2" type="ORF">Pfra01_001499100</name>
</gene>
<dbReference type="Gene3D" id="3.10.10.10">
    <property type="entry name" value="HIV Type 1 Reverse Transcriptase, subunit A, domain 1"/>
    <property type="match status" value="1"/>
</dbReference>
<keyword evidence="3" id="KW-1185">Reference proteome</keyword>
<name>A0A9W6XQT1_9STRA</name>
<dbReference type="InterPro" id="IPR053134">
    <property type="entry name" value="RNA-dir_DNA_polymerase"/>
</dbReference>
<proteinExistence type="predicted"/>
<dbReference type="InterPro" id="IPR043128">
    <property type="entry name" value="Rev_trsase/Diguanyl_cyclase"/>
</dbReference>
<evidence type="ECO:0000259" key="1">
    <source>
        <dbReference type="Pfam" id="PF00078"/>
    </source>
</evidence>
<dbReference type="InterPro" id="IPR000477">
    <property type="entry name" value="RT_dom"/>
</dbReference>
<evidence type="ECO:0000313" key="2">
    <source>
        <dbReference type="EMBL" id="GMF43823.1"/>
    </source>
</evidence>
<organism evidence="2 3">
    <name type="scientific">Phytophthora fragariaefolia</name>
    <dbReference type="NCBI Taxonomy" id="1490495"/>
    <lineage>
        <taxon>Eukaryota</taxon>
        <taxon>Sar</taxon>
        <taxon>Stramenopiles</taxon>
        <taxon>Oomycota</taxon>
        <taxon>Peronosporomycetes</taxon>
        <taxon>Peronosporales</taxon>
        <taxon>Peronosporaceae</taxon>
        <taxon>Phytophthora</taxon>
    </lineage>
</organism>
<reference evidence="2" key="1">
    <citation type="submission" date="2023-04" db="EMBL/GenBank/DDBJ databases">
        <title>Phytophthora fragariaefolia NBRC 109709.</title>
        <authorList>
            <person name="Ichikawa N."/>
            <person name="Sato H."/>
            <person name="Tonouchi N."/>
        </authorList>
    </citation>
    <scope>NUCLEOTIDE SEQUENCE</scope>
    <source>
        <strain evidence="2">NBRC 109709</strain>
    </source>
</reference>
<evidence type="ECO:0000313" key="3">
    <source>
        <dbReference type="Proteomes" id="UP001165121"/>
    </source>
</evidence>
<protein>
    <submittedName>
        <fullName evidence="2">Unnamed protein product</fullName>
    </submittedName>
</protein>
<sequence length="213" mass="23536">MAGCTLYSARDLIDEYFQILMTESDIPLTAVSTPSGIPREWLVLPHGLSNAPATFNRLVIQLLRPLRAFAHTYFDDIFVYSRAENGQTAMEVHLGHLCRVVEVMRANKPYANIDKHVFGADEIKALGCFDSSAGVRAGPEKVNAIAAWPTPRSQKDLRSGWAWPTIFISIVLGTQVVQNPCQSFSRRTPTGVGNASTNRLLTASRRAYSVRLS</sequence>